<reference evidence="1" key="1">
    <citation type="journal article" date="2021" name="Proc. Natl. Acad. Sci. U.S.A.">
        <title>A Catalog of Tens of Thousands of Viruses from Human Metagenomes Reveals Hidden Associations with Chronic Diseases.</title>
        <authorList>
            <person name="Tisza M.J."/>
            <person name="Buck C.B."/>
        </authorList>
    </citation>
    <scope>NUCLEOTIDE SEQUENCE</scope>
    <source>
        <strain evidence="1">CtNU74</strain>
    </source>
</reference>
<evidence type="ECO:0000313" key="1">
    <source>
        <dbReference type="EMBL" id="DAD99457.1"/>
    </source>
</evidence>
<dbReference type="EMBL" id="BK015285">
    <property type="protein sequence ID" value="DAD99457.1"/>
    <property type="molecule type" value="Genomic_DNA"/>
</dbReference>
<sequence>MFSPFLVKYSATLNSLYSPLHPRRLNLSFVARSWISMLLIRNPAIPAACSNTSNTCLTCFGI</sequence>
<name>A0A8S5NXI5_9CAUD</name>
<proteinExistence type="predicted"/>
<accession>A0A8S5NXI5</accession>
<organism evidence="1">
    <name type="scientific">Siphoviridae sp. ctNU74</name>
    <dbReference type="NCBI Taxonomy" id="2825471"/>
    <lineage>
        <taxon>Viruses</taxon>
        <taxon>Duplodnaviria</taxon>
        <taxon>Heunggongvirae</taxon>
        <taxon>Uroviricota</taxon>
        <taxon>Caudoviricetes</taxon>
    </lineage>
</organism>
<protein>
    <submittedName>
        <fullName evidence="1">Uncharacterized protein</fullName>
    </submittedName>
</protein>